<gene>
    <name evidence="2" type="ORF">OA238_c23020</name>
</gene>
<name>M9RPP2_9RHOB</name>
<proteinExistence type="predicted"/>
<evidence type="ECO:0000313" key="2">
    <source>
        <dbReference type="EMBL" id="AGI72376.1"/>
    </source>
</evidence>
<dbReference type="AlphaFoldDB" id="M9RPP2"/>
<dbReference type="eggNOG" id="ENOG503340H">
    <property type="taxonomic scope" value="Bacteria"/>
</dbReference>
<evidence type="ECO:0000256" key="1">
    <source>
        <dbReference type="SAM" id="Phobius"/>
    </source>
</evidence>
<accession>M9RPP2</accession>
<dbReference type="HOGENOM" id="CLU_2091708_0_0_5"/>
<feature type="transmembrane region" description="Helical" evidence="1">
    <location>
        <begin position="12"/>
        <end position="38"/>
    </location>
</feature>
<reference evidence="2 3" key="1">
    <citation type="journal article" date="2013" name="PLoS ONE">
        <title>Poles Apart: Arctic and Antarctic Octadecabacter strains Share High Genome Plasticity and a New Type of Xanthorhodopsin.</title>
        <authorList>
            <person name="Vollmers J."/>
            <person name="Voget S."/>
            <person name="Dietrich S."/>
            <person name="Gollnow K."/>
            <person name="Smits M."/>
            <person name="Meyer K."/>
            <person name="Brinkhoff T."/>
            <person name="Simon M."/>
            <person name="Daniel R."/>
        </authorList>
    </citation>
    <scope>NUCLEOTIDE SEQUENCE [LARGE SCALE GENOMIC DNA]</scope>
    <source>
        <strain evidence="2 3">238</strain>
    </source>
</reference>
<dbReference type="STRING" id="391616.OA238_c23020"/>
<keyword evidence="1" id="KW-1133">Transmembrane helix</keyword>
<dbReference type="Proteomes" id="UP000004688">
    <property type="component" value="Chromosome"/>
</dbReference>
<sequence length="119" mass="13534">MIRHLWQTHRFALMAFIVALCALGFFGVRTISSTIYWMDPDHQNQALAGWMTPRYVMRSYQLPPDVLGPALFLVKDAAPRRISLDTIAAENGLTMDDLQIRIDVAAAQMRADREALRDD</sequence>
<dbReference type="EMBL" id="CP003742">
    <property type="protein sequence ID" value="AGI72376.1"/>
    <property type="molecule type" value="Genomic_DNA"/>
</dbReference>
<keyword evidence="1" id="KW-0812">Transmembrane</keyword>
<keyword evidence="1" id="KW-0472">Membrane</keyword>
<protein>
    <submittedName>
        <fullName evidence="2">Uncharacterized protein</fullName>
    </submittedName>
</protein>
<evidence type="ECO:0000313" key="3">
    <source>
        <dbReference type="Proteomes" id="UP000004688"/>
    </source>
</evidence>
<organism evidence="2 3">
    <name type="scientific">Octadecabacter arcticus 238</name>
    <dbReference type="NCBI Taxonomy" id="391616"/>
    <lineage>
        <taxon>Bacteria</taxon>
        <taxon>Pseudomonadati</taxon>
        <taxon>Pseudomonadota</taxon>
        <taxon>Alphaproteobacteria</taxon>
        <taxon>Rhodobacterales</taxon>
        <taxon>Roseobacteraceae</taxon>
        <taxon>Octadecabacter</taxon>
    </lineage>
</organism>
<dbReference type="KEGG" id="oar:OA238_c23020"/>
<dbReference type="OrthoDB" id="159440at2"/>
<keyword evidence="3" id="KW-1185">Reference proteome</keyword>
<dbReference type="RefSeq" id="WP_015495471.1">
    <property type="nucleotide sequence ID" value="NC_020908.1"/>
</dbReference>